<comment type="caution">
    <text evidence="2">The sequence shown here is derived from an EMBL/GenBank/DDBJ whole genome shotgun (WGS) entry which is preliminary data.</text>
</comment>
<accession>A0AAD7YQL9</accession>
<evidence type="ECO:0000313" key="3">
    <source>
        <dbReference type="Proteomes" id="UP001231518"/>
    </source>
</evidence>
<sequence>MEINIKNAFKEAVKLSCGPCVKKYHVLTEMNQKLCLQIISFFLKRPFLTTALVSVLIILLIIILSAAFIILVGVLMIVILILLFEGFIFIVLVIVISMIIATVTLFVMIIAGVQYKVSIIHNLD</sequence>
<dbReference type="AlphaFoldDB" id="A0AAD7YQL9"/>
<evidence type="ECO:0000313" key="2">
    <source>
        <dbReference type="EMBL" id="KAJ8722800.1"/>
    </source>
</evidence>
<feature type="transmembrane region" description="Helical" evidence="1">
    <location>
        <begin position="51"/>
        <end position="81"/>
    </location>
</feature>
<protein>
    <submittedName>
        <fullName evidence="2">Uncharacterized protein</fullName>
    </submittedName>
</protein>
<keyword evidence="1" id="KW-0472">Membrane</keyword>
<feature type="transmembrane region" description="Helical" evidence="1">
    <location>
        <begin position="87"/>
        <end position="113"/>
    </location>
</feature>
<name>A0AAD7YQL9_MYTSE</name>
<proteinExistence type="predicted"/>
<organism evidence="2 3">
    <name type="scientific">Mythimna separata</name>
    <name type="common">Oriental armyworm</name>
    <name type="synonym">Pseudaletia separata</name>
    <dbReference type="NCBI Taxonomy" id="271217"/>
    <lineage>
        <taxon>Eukaryota</taxon>
        <taxon>Metazoa</taxon>
        <taxon>Ecdysozoa</taxon>
        <taxon>Arthropoda</taxon>
        <taxon>Hexapoda</taxon>
        <taxon>Insecta</taxon>
        <taxon>Pterygota</taxon>
        <taxon>Neoptera</taxon>
        <taxon>Endopterygota</taxon>
        <taxon>Lepidoptera</taxon>
        <taxon>Glossata</taxon>
        <taxon>Ditrysia</taxon>
        <taxon>Noctuoidea</taxon>
        <taxon>Noctuidae</taxon>
        <taxon>Noctuinae</taxon>
        <taxon>Hadenini</taxon>
        <taxon>Mythimna</taxon>
    </lineage>
</organism>
<dbReference type="EMBL" id="JARGEI010000012">
    <property type="protein sequence ID" value="KAJ8722800.1"/>
    <property type="molecule type" value="Genomic_DNA"/>
</dbReference>
<evidence type="ECO:0000256" key="1">
    <source>
        <dbReference type="SAM" id="Phobius"/>
    </source>
</evidence>
<keyword evidence="1" id="KW-0812">Transmembrane</keyword>
<reference evidence="2" key="1">
    <citation type="submission" date="2023-03" db="EMBL/GenBank/DDBJ databases">
        <title>Chromosome-level genomes of two armyworms, Mythimna separata and Mythimna loreyi, provide insights into the biosynthesis and reception of sex pheromones.</title>
        <authorList>
            <person name="Zhao H."/>
        </authorList>
    </citation>
    <scope>NUCLEOTIDE SEQUENCE</scope>
    <source>
        <strain evidence="2">BeijingLab</strain>
        <tissue evidence="2">Pupa</tissue>
    </source>
</reference>
<dbReference type="Proteomes" id="UP001231518">
    <property type="component" value="Chromosome 15"/>
</dbReference>
<keyword evidence="1" id="KW-1133">Transmembrane helix</keyword>
<gene>
    <name evidence="2" type="ORF">PYW07_003980</name>
</gene>
<keyword evidence="3" id="KW-1185">Reference proteome</keyword>